<gene>
    <name evidence="2" type="ORF">F4148_17225</name>
</gene>
<accession>A0A6B1G5N1</accession>
<dbReference type="PROSITE" id="PS51781">
    <property type="entry name" value="SH3B"/>
    <property type="match status" value="2"/>
</dbReference>
<dbReference type="PANTHER" id="PTHR34408">
    <property type="entry name" value="FAMILY PROTEIN, PUTATIVE-RELATED"/>
    <property type="match status" value="1"/>
</dbReference>
<dbReference type="Pfam" id="PF08239">
    <property type="entry name" value="SH3_3"/>
    <property type="match status" value="2"/>
</dbReference>
<proteinExistence type="predicted"/>
<feature type="domain" description="SH3b" evidence="1">
    <location>
        <begin position="497"/>
        <end position="562"/>
    </location>
</feature>
<sequence length="780" mass="85926">MHLRLGPGTDHAIVGTVLDGDQYTAVSTNATGDWWQIEYDGRLAWVYGGFVTPSAGAERALQADPAGWLTYDDEARGLSLSYPSEWHYFDPARPSQVDLALFSAAYKPEAGQLDAAEMGALVSAMSVRREDAVIGLGLQSGPADRASSNFMLVFSVAAEGTTLQRYVQAAAGHTYSIEPASVELVQGLRPWNEEIVSIRYREHATASEVWQVVLLSPDGERLLVLAFSVHNDEFAAVEPVLREIVQRVRWDDSGYNSSTRPAVPMMPVHNPLVIPVGDTPAASGGPFQDWPEVEDTARRLRIFHPQGWLYASSKEELSSFRPQMGDPAAAETVLARQVAYFDSLTPAGQEGQLVGYGFQYAPDTSSNYINRFTIRAVPAFGRTLEQYVLQLAARLEESEVERLENVEVGPGLRPWGEDTASLRYRSGGAVVEEGKVITRPGMEVVGWQVALLSPDGGTFLLFTFDIWSEQFDGWLEPFLRDVVRRVQWQDRPAYEPLASPTVTITRTMYVRGGPGTDYDIISTVAEGEQYAAISTNSAGDWWQIEYEGRLAWVYGAFVKPSADAESALQADPSGWLTYDDLARGLSLSFPSGWHYFDPAHPAQVDLSLFSSAVKGRKGERIGVAEMGELVSAMSVRRDDAVIGLGLQSGPAESASSNFMLVFSVAAEGTTLERYAQMAAEHTYSIDPASVEIVQGLRPFDEEVVSIRYREQATLSEVWQVILLSPDGERLLVLTFIVHSDEFAALQPVLNEIVRRTRWAEQPSSGVGQVHSAPPYLRHRW</sequence>
<dbReference type="PANTHER" id="PTHR34408:SF1">
    <property type="entry name" value="GLYCOSYL HYDROLASE FAMILY 19 DOMAIN-CONTAINING PROTEIN HI_1415"/>
    <property type="match status" value="1"/>
</dbReference>
<evidence type="ECO:0000313" key="2">
    <source>
        <dbReference type="EMBL" id="MYH63411.1"/>
    </source>
</evidence>
<feature type="domain" description="SH3b" evidence="1">
    <location>
        <begin position="1"/>
        <end position="55"/>
    </location>
</feature>
<dbReference type="InterPro" id="IPR052354">
    <property type="entry name" value="Cell_Wall_Dynamics_Protein"/>
</dbReference>
<dbReference type="Gene3D" id="2.30.30.40">
    <property type="entry name" value="SH3 Domains"/>
    <property type="match status" value="2"/>
</dbReference>
<dbReference type="EMBL" id="VYDA01000610">
    <property type="protein sequence ID" value="MYH63411.1"/>
    <property type="molecule type" value="Genomic_DNA"/>
</dbReference>
<protein>
    <submittedName>
        <fullName evidence="2">SH3 domain-containing protein</fullName>
    </submittedName>
</protein>
<dbReference type="InterPro" id="IPR003646">
    <property type="entry name" value="SH3-like_bac-type"/>
</dbReference>
<evidence type="ECO:0000259" key="1">
    <source>
        <dbReference type="PROSITE" id="PS51781"/>
    </source>
</evidence>
<organism evidence="2">
    <name type="scientific">Caldilineaceae bacterium SB0675_bin_29</name>
    <dbReference type="NCBI Taxonomy" id="2605266"/>
    <lineage>
        <taxon>Bacteria</taxon>
        <taxon>Bacillati</taxon>
        <taxon>Chloroflexota</taxon>
        <taxon>Caldilineae</taxon>
        <taxon>Caldilineales</taxon>
        <taxon>Caldilineaceae</taxon>
    </lineage>
</organism>
<reference evidence="2" key="1">
    <citation type="submission" date="2019-09" db="EMBL/GenBank/DDBJ databases">
        <title>Characterisation of the sponge microbiome using genome-centric metagenomics.</title>
        <authorList>
            <person name="Engelberts J.P."/>
            <person name="Robbins S.J."/>
            <person name="De Goeij J.M."/>
            <person name="Aranda M."/>
            <person name="Bell S.C."/>
            <person name="Webster N.S."/>
        </authorList>
    </citation>
    <scope>NUCLEOTIDE SEQUENCE</scope>
    <source>
        <strain evidence="2">SB0675_bin_29</strain>
    </source>
</reference>
<dbReference type="SMART" id="SM00287">
    <property type="entry name" value="SH3b"/>
    <property type="match status" value="2"/>
</dbReference>
<name>A0A6B1G5N1_9CHLR</name>
<comment type="caution">
    <text evidence="2">The sequence shown here is derived from an EMBL/GenBank/DDBJ whole genome shotgun (WGS) entry which is preliminary data.</text>
</comment>
<dbReference type="AlphaFoldDB" id="A0A6B1G5N1"/>